<dbReference type="EMBL" id="VJMJ01000273">
    <property type="protein sequence ID" value="KAF0724333.1"/>
    <property type="molecule type" value="Genomic_DNA"/>
</dbReference>
<comment type="caution">
    <text evidence="4">The sequence shown here is derived from an EMBL/GenBank/DDBJ whole genome shotgun (WGS) entry which is preliminary data.</text>
</comment>
<organism evidence="4 5">
    <name type="scientific">Aphanomyces euteiches</name>
    <dbReference type="NCBI Taxonomy" id="100861"/>
    <lineage>
        <taxon>Eukaryota</taxon>
        <taxon>Sar</taxon>
        <taxon>Stramenopiles</taxon>
        <taxon>Oomycota</taxon>
        <taxon>Saprolegniomycetes</taxon>
        <taxon>Saprolegniales</taxon>
        <taxon>Verrucalvaceae</taxon>
        <taxon>Aphanomyces</taxon>
    </lineage>
</organism>
<dbReference type="AlphaFoldDB" id="A0A6G0WAQ0"/>
<feature type="domain" description="tRNA-splicing endonuclease subunit Sen54 N-terminal" evidence="3">
    <location>
        <begin position="27"/>
        <end position="85"/>
    </location>
</feature>
<gene>
    <name evidence="4" type="ORF">Ae201684_016995</name>
</gene>
<dbReference type="VEuPathDB" id="FungiDB:AeMF1_021471"/>
<dbReference type="InterPro" id="IPR024337">
    <property type="entry name" value="tRNA_splic_suSen54"/>
</dbReference>
<keyword evidence="2" id="KW-0819">tRNA processing</keyword>
<dbReference type="GO" id="GO:0000379">
    <property type="term" value="P:tRNA-type intron splice site recognition and cleavage"/>
    <property type="evidence" value="ECO:0007669"/>
    <property type="project" value="TreeGrafter"/>
</dbReference>
<protein>
    <recommendedName>
        <fullName evidence="3">tRNA-splicing endonuclease subunit Sen54 N-terminal domain-containing protein</fullName>
    </recommendedName>
</protein>
<proteinExistence type="inferred from homology"/>
<evidence type="ECO:0000313" key="5">
    <source>
        <dbReference type="Proteomes" id="UP000481153"/>
    </source>
</evidence>
<reference evidence="4 5" key="1">
    <citation type="submission" date="2019-07" db="EMBL/GenBank/DDBJ databases">
        <title>Genomics analysis of Aphanomyces spp. identifies a new class of oomycete effector associated with host adaptation.</title>
        <authorList>
            <person name="Gaulin E."/>
        </authorList>
    </citation>
    <scope>NUCLEOTIDE SEQUENCE [LARGE SCALE GENOMIC DNA]</scope>
    <source>
        <strain evidence="4 5">ATCC 201684</strain>
    </source>
</reference>
<dbReference type="Proteomes" id="UP000481153">
    <property type="component" value="Unassembled WGS sequence"/>
</dbReference>
<dbReference type="GO" id="GO:0000214">
    <property type="term" value="C:tRNA-intron endonuclease complex"/>
    <property type="evidence" value="ECO:0007669"/>
    <property type="project" value="TreeGrafter"/>
</dbReference>
<keyword evidence="5" id="KW-1185">Reference proteome</keyword>
<dbReference type="InterPro" id="IPR024336">
    <property type="entry name" value="tRNA_splic_suSen54_N"/>
</dbReference>
<comment type="similarity">
    <text evidence="1">Belongs to the SEN54 family.</text>
</comment>
<dbReference type="Pfam" id="PF12928">
    <property type="entry name" value="tRNA_int_end_N2"/>
    <property type="match status" value="1"/>
</dbReference>
<name>A0A6G0WAQ0_9STRA</name>
<evidence type="ECO:0000313" key="4">
    <source>
        <dbReference type="EMBL" id="KAF0724333.1"/>
    </source>
</evidence>
<evidence type="ECO:0000256" key="1">
    <source>
        <dbReference type="ARBA" id="ARBA00005736"/>
    </source>
</evidence>
<evidence type="ECO:0000256" key="2">
    <source>
        <dbReference type="ARBA" id="ARBA00022694"/>
    </source>
</evidence>
<dbReference type="PANTHER" id="PTHR21027:SF1">
    <property type="entry name" value="TRNA-SPLICING ENDONUCLEASE SUBUNIT SEN54"/>
    <property type="match status" value="1"/>
</dbReference>
<evidence type="ECO:0000259" key="3">
    <source>
        <dbReference type="Pfam" id="PF12928"/>
    </source>
</evidence>
<dbReference type="PANTHER" id="PTHR21027">
    <property type="entry name" value="TRNA-SPLICING ENDONUCLEASE SUBUNIT SEN54"/>
    <property type="match status" value="1"/>
</dbReference>
<accession>A0A6G0WAQ0</accession>
<sequence length="214" mass="23370">MAQSGANVGGAAPALTTYYADLDRSETNSVKTRSVGVLHVETGLTNVTKQRGKAMFNVGHVKANTLHLYPEEAYCLAHRGVLDIFTASTSATALSLREISDLLHVHVSVECRQVYCFLKERKFIPRRHRDGHNGVDIPRVSSATQLFIAYDVYAPGAKKSDQPLYCAVVFRMQDPMPSTDSLSVLCKGTDMPVKLFICDGEGSVLSMEVKDGMA</sequence>